<name>A0ABW7PN03_9ACTN</name>
<organism evidence="1 2">
    <name type="scientific">Streptomyces racemochromogenes</name>
    <dbReference type="NCBI Taxonomy" id="67353"/>
    <lineage>
        <taxon>Bacteria</taxon>
        <taxon>Bacillati</taxon>
        <taxon>Actinomycetota</taxon>
        <taxon>Actinomycetes</taxon>
        <taxon>Kitasatosporales</taxon>
        <taxon>Streptomycetaceae</taxon>
        <taxon>Streptomyces</taxon>
    </lineage>
</organism>
<accession>A0ABW7PN03</accession>
<evidence type="ECO:0000313" key="1">
    <source>
        <dbReference type="EMBL" id="MFH7599799.1"/>
    </source>
</evidence>
<reference evidence="1 2" key="1">
    <citation type="submission" date="2024-03" db="EMBL/GenBank/DDBJ databases">
        <title>Whole genome sequencing of Streptomyces racemochromogenes, to identify antimicrobial biosynthetic gene clusters.</title>
        <authorList>
            <person name="Suryawanshi P."/>
            <person name="Krishnaraj P.U."/>
            <person name="Arun Y.P."/>
            <person name="Suryawanshi M.P."/>
            <person name="Rakshit O."/>
        </authorList>
    </citation>
    <scope>NUCLEOTIDE SEQUENCE [LARGE SCALE GENOMIC DNA]</scope>
    <source>
        <strain evidence="1 2">AUDT626</strain>
    </source>
</reference>
<comment type="caution">
    <text evidence="1">The sequence shown here is derived from an EMBL/GenBank/DDBJ whole genome shotgun (WGS) entry which is preliminary data.</text>
</comment>
<dbReference type="Proteomes" id="UP001610631">
    <property type="component" value="Unassembled WGS sequence"/>
</dbReference>
<sequence>MAVDYDGPLVAGWLGTVIRRRRGVGDPDGRGQDPWWVSRERQPVSTGAQLRLLAERENGTTSWRKAVPDSDRGRLERLLDEAVQMLGDVHVHSGRPVAEASRNMLRLLVRGSEILDRALLEAAHAALEAGVPPQFVGEWGKIPADLVEEIARRGPATDD</sequence>
<dbReference type="RefSeq" id="WP_395513424.1">
    <property type="nucleotide sequence ID" value="NZ_JBBDHD010000150.1"/>
</dbReference>
<keyword evidence="2" id="KW-1185">Reference proteome</keyword>
<dbReference type="EMBL" id="JBBDHD010000150">
    <property type="protein sequence ID" value="MFH7599799.1"/>
    <property type="molecule type" value="Genomic_DNA"/>
</dbReference>
<proteinExistence type="predicted"/>
<evidence type="ECO:0000313" key="2">
    <source>
        <dbReference type="Proteomes" id="UP001610631"/>
    </source>
</evidence>
<protein>
    <submittedName>
        <fullName evidence="1">Uncharacterized protein</fullName>
    </submittedName>
</protein>
<gene>
    <name evidence="1" type="ORF">WDV06_32575</name>
</gene>